<name>A0A1M7ZEU5_9HYPH</name>
<protein>
    <recommendedName>
        <fullName evidence="4">UrcA family protein</fullName>
    </recommendedName>
</protein>
<evidence type="ECO:0000313" key="2">
    <source>
        <dbReference type="EMBL" id="SHO63362.1"/>
    </source>
</evidence>
<sequence>MTLRVVVLAAAVAAIIAPGAAFADAASAGACAQKLAPDARQIYDATAPQVTPGVDLKSVVTTATKKLAMAGTISRGDARSSAMSAVQCLQQLQK</sequence>
<evidence type="ECO:0000256" key="1">
    <source>
        <dbReference type="SAM" id="SignalP"/>
    </source>
</evidence>
<feature type="chain" id="PRO_5013382915" description="UrcA family protein" evidence="1">
    <location>
        <begin position="24"/>
        <end position="94"/>
    </location>
</feature>
<keyword evidence="1" id="KW-0732">Signal</keyword>
<proteinExistence type="predicted"/>
<dbReference type="Proteomes" id="UP000186406">
    <property type="component" value="Unassembled WGS sequence"/>
</dbReference>
<dbReference type="RefSeq" id="WP_073626825.1">
    <property type="nucleotide sequence ID" value="NZ_FRXO01000002.1"/>
</dbReference>
<dbReference type="STRING" id="1123029.SAMN02745172_01357"/>
<dbReference type="OrthoDB" id="8002773at2"/>
<keyword evidence="3" id="KW-1185">Reference proteome</keyword>
<dbReference type="EMBL" id="FRXO01000002">
    <property type="protein sequence ID" value="SHO63362.1"/>
    <property type="molecule type" value="Genomic_DNA"/>
</dbReference>
<gene>
    <name evidence="2" type="ORF">SAMN02745172_01357</name>
</gene>
<organism evidence="2 3">
    <name type="scientific">Pseudoxanthobacter soli DSM 19599</name>
    <dbReference type="NCBI Taxonomy" id="1123029"/>
    <lineage>
        <taxon>Bacteria</taxon>
        <taxon>Pseudomonadati</taxon>
        <taxon>Pseudomonadota</taxon>
        <taxon>Alphaproteobacteria</taxon>
        <taxon>Hyphomicrobiales</taxon>
        <taxon>Segnochrobactraceae</taxon>
        <taxon>Pseudoxanthobacter</taxon>
    </lineage>
</organism>
<evidence type="ECO:0008006" key="4">
    <source>
        <dbReference type="Google" id="ProtNLM"/>
    </source>
</evidence>
<evidence type="ECO:0000313" key="3">
    <source>
        <dbReference type="Proteomes" id="UP000186406"/>
    </source>
</evidence>
<accession>A0A1M7ZEU5</accession>
<feature type="signal peptide" evidence="1">
    <location>
        <begin position="1"/>
        <end position="23"/>
    </location>
</feature>
<dbReference type="AlphaFoldDB" id="A0A1M7ZEU5"/>
<reference evidence="2 3" key="1">
    <citation type="submission" date="2016-12" db="EMBL/GenBank/DDBJ databases">
        <authorList>
            <person name="Song W.-J."/>
            <person name="Kurnit D.M."/>
        </authorList>
    </citation>
    <scope>NUCLEOTIDE SEQUENCE [LARGE SCALE GENOMIC DNA]</scope>
    <source>
        <strain evidence="2 3">DSM 19599</strain>
    </source>
</reference>